<gene>
    <name evidence="7" type="ORF">TNCT_101151</name>
</gene>
<dbReference type="Gene3D" id="3.30.40.10">
    <property type="entry name" value="Zinc/RING finger domain, C3HC4 (zinc finger)"/>
    <property type="match status" value="1"/>
</dbReference>
<dbReference type="PANTHER" id="PTHR45969:SF69">
    <property type="entry name" value="FINGER DOMAIN PROTEIN, PUTATIVE (AFU_ORTHOLOGUE AFUA_3G12190)-RELATED"/>
    <property type="match status" value="1"/>
</dbReference>
<dbReference type="GO" id="GO:0008270">
    <property type="term" value="F:zinc ion binding"/>
    <property type="evidence" value="ECO:0007669"/>
    <property type="project" value="UniProtKB-KW"/>
</dbReference>
<dbReference type="PROSITE" id="PS50089">
    <property type="entry name" value="ZF_RING_2"/>
    <property type="match status" value="1"/>
</dbReference>
<feature type="region of interest" description="Disordered" evidence="5">
    <location>
        <begin position="128"/>
        <end position="154"/>
    </location>
</feature>
<evidence type="ECO:0000256" key="2">
    <source>
        <dbReference type="ARBA" id="ARBA00022771"/>
    </source>
</evidence>
<keyword evidence="1" id="KW-0479">Metal-binding</keyword>
<accession>A0A8X6IJK3</accession>
<dbReference type="GO" id="GO:0016567">
    <property type="term" value="P:protein ubiquitination"/>
    <property type="evidence" value="ECO:0007669"/>
    <property type="project" value="TreeGrafter"/>
</dbReference>
<evidence type="ECO:0000256" key="3">
    <source>
        <dbReference type="ARBA" id="ARBA00022833"/>
    </source>
</evidence>
<proteinExistence type="predicted"/>
<reference evidence="7" key="1">
    <citation type="submission" date="2020-07" db="EMBL/GenBank/DDBJ databases">
        <title>Multicomponent nature underlies the extraordinary mechanical properties of spider dragline silk.</title>
        <authorList>
            <person name="Kono N."/>
            <person name="Nakamura H."/>
            <person name="Mori M."/>
            <person name="Yoshida Y."/>
            <person name="Ohtoshi R."/>
            <person name="Malay A.D."/>
            <person name="Moran D.A.P."/>
            <person name="Tomita M."/>
            <person name="Numata K."/>
            <person name="Arakawa K."/>
        </authorList>
    </citation>
    <scope>NUCLEOTIDE SEQUENCE</scope>
</reference>
<keyword evidence="2 4" id="KW-0863">Zinc-finger</keyword>
<protein>
    <recommendedName>
        <fullName evidence="6">RING-type domain-containing protein</fullName>
    </recommendedName>
</protein>
<evidence type="ECO:0000256" key="1">
    <source>
        <dbReference type="ARBA" id="ARBA00022723"/>
    </source>
</evidence>
<sequence>MELRKSSYNCSVNRSSVFCKNYIFSNIIVLLCATITCNQKKRSFISSSKEIKTMGRIRKKKQTPKCSKKGRRSIKRLSEPNLNKTTQCSICLDTSRRRKLKTLQCSHVFHEKCINEWLHTNENCPVCREPSQKPKSANTSRGSVDSNSNPSTSNDEAATALLLLLRIIAMTDVRNEAGLET</sequence>
<dbReference type="InterPro" id="IPR001841">
    <property type="entry name" value="Znf_RING"/>
</dbReference>
<dbReference type="PANTHER" id="PTHR45969">
    <property type="entry name" value="RING ZINC FINGER PROTEIN-RELATED"/>
    <property type="match status" value="1"/>
</dbReference>
<dbReference type="AlphaFoldDB" id="A0A8X6IJK3"/>
<dbReference type="InterPro" id="IPR013083">
    <property type="entry name" value="Znf_RING/FYVE/PHD"/>
</dbReference>
<dbReference type="SUPFAM" id="SSF57850">
    <property type="entry name" value="RING/U-box"/>
    <property type="match status" value="1"/>
</dbReference>
<evidence type="ECO:0000313" key="7">
    <source>
        <dbReference type="EMBL" id="GFQ95717.1"/>
    </source>
</evidence>
<feature type="domain" description="RING-type" evidence="6">
    <location>
        <begin position="88"/>
        <end position="128"/>
    </location>
</feature>
<evidence type="ECO:0000256" key="5">
    <source>
        <dbReference type="SAM" id="MobiDB-lite"/>
    </source>
</evidence>
<name>A0A8X6IJK3_TRICU</name>
<organism evidence="7 8">
    <name type="scientific">Trichonephila clavata</name>
    <name type="common">Joro spider</name>
    <name type="synonym">Nephila clavata</name>
    <dbReference type="NCBI Taxonomy" id="2740835"/>
    <lineage>
        <taxon>Eukaryota</taxon>
        <taxon>Metazoa</taxon>
        <taxon>Ecdysozoa</taxon>
        <taxon>Arthropoda</taxon>
        <taxon>Chelicerata</taxon>
        <taxon>Arachnida</taxon>
        <taxon>Araneae</taxon>
        <taxon>Araneomorphae</taxon>
        <taxon>Entelegynae</taxon>
        <taxon>Araneoidea</taxon>
        <taxon>Nephilidae</taxon>
        <taxon>Trichonephila</taxon>
    </lineage>
</organism>
<dbReference type="EMBL" id="BMAO01004602">
    <property type="protein sequence ID" value="GFQ95717.1"/>
    <property type="molecule type" value="Genomic_DNA"/>
</dbReference>
<evidence type="ECO:0000256" key="4">
    <source>
        <dbReference type="PROSITE-ProRule" id="PRU00175"/>
    </source>
</evidence>
<dbReference type="OrthoDB" id="6372820at2759"/>
<evidence type="ECO:0000313" key="8">
    <source>
        <dbReference type="Proteomes" id="UP000887116"/>
    </source>
</evidence>
<feature type="region of interest" description="Disordered" evidence="5">
    <location>
        <begin position="58"/>
        <end position="78"/>
    </location>
</feature>
<dbReference type="GO" id="GO:0061630">
    <property type="term" value="F:ubiquitin protein ligase activity"/>
    <property type="evidence" value="ECO:0007669"/>
    <property type="project" value="TreeGrafter"/>
</dbReference>
<keyword evidence="8" id="KW-1185">Reference proteome</keyword>
<dbReference type="SMART" id="SM00184">
    <property type="entry name" value="RING"/>
    <property type="match status" value="1"/>
</dbReference>
<dbReference type="Proteomes" id="UP000887116">
    <property type="component" value="Unassembled WGS sequence"/>
</dbReference>
<dbReference type="Pfam" id="PF13639">
    <property type="entry name" value="zf-RING_2"/>
    <property type="match status" value="1"/>
</dbReference>
<feature type="compositionally biased region" description="Basic residues" evidence="5">
    <location>
        <begin position="58"/>
        <end position="75"/>
    </location>
</feature>
<comment type="caution">
    <text evidence="7">The sequence shown here is derived from an EMBL/GenBank/DDBJ whole genome shotgun (WGS) entry which is preliminary data.</text>
</comment>
<feature type="compositionally biased region" description="Polar residues" evidence="5">
    <location>
        <begin position="133"/>
        <end position="154"/>
    </location>
</feature>
<evidence type="ECO:0000259" key="6">
    <source>
        <dbReference type="PROSITE" id="PS50089"/>
    </source>
</evidence>
<keyword evidence="3" id="KW-0862">Zinc</keyword>